<evidence type="ECO:0000313" key="2">
    <source>
        <dbReference type="Proteomes" id="UP000218288"/>
    </source>
</evidence>
<dbReference type="RefSeq" id="WP_096483586.1">
    <property type="nucleotide sequence ID" value="NZ_AP014809.1"/>
</dbReference>
<dbReference type="EMBL" id="AP014809">
    <property type="protein sequence ID" value="BAU89101.1"/>
    <property type="molecule type" value="Genomic_DNA"/>
</dbReference>
<accession>A0A160PCG5</accession>
<organism evidence="1 2">
    <name type="scientific">Methylorubrum populi</name>
    <dbReference type="NCBI Taxonomy" id="223967"/>
    <lineage>
        <taxon>Bacteria</taxon>
        <taxon>Pseudomonadati</taxon>
        <taxon>Pseudomonadota</taxon>
        <taxon>Alphaproteobacteria</taxon>
        <taxon>Hyphomicrobiales</taxon>
        <taxon>Methylobacteriaceae</taxon>
        <taxon>Methylorubrum</taxon>
    </lineage>
</organism>
<dbReference type="Proteomes" id="UP000218288">
    <property type="component" value="Chromosome"/>
</dbReference>
<dbReference type="Pfam" id="PF20115">
    <property type="entry name" value="DUF6505"/>
    <property type="match status" value="1"/>
</dbReference>
<evidence type="ECO:0000313" key="1">
    <source>
        <dbReference type="EMBL" id="BAU89101.1"/>
    </source>
</evidence>
<reference evidence="1 2" key="1">
    <citation type="journal article" date="2016" name="Genome Announc.">
        <title>Complete Genome Sequence of Methylobacterium populi P-1M, Isolated from Pink-Pigmented Household Biofilm.</title>
        <authorList>
            <person name="Morohoshi T."/>
            <person name="Ikeda T."/>
        </authorList>
    </citation>
    <scope>NUCLEOTIDE SEQUENCE [LARGE SCALE GENOMIC DNA]</scope>
    <source>
        <strain evidence="1 2">P-1M</strain>
    </source>
</reference>
<sequence length="192" mass="20659">MTKTQTSGKLPRTLRLDPSDTFVFAQAAEPGEWAVTGSFLFFDADLSALTGKDRAAFRSGFVGVRSLGFSTLVVVSEASEAEREAAIEDLARQIHERLGAPDRETARAAAREEIKVAASLCNLPVGSVVAMHRSERDGEIAEEFRTLHQRAPGADPLHGRAFHFVETDEDGPEEQADLLSLLNGAPAGAKRA</sequence>
<protein>
    <submittedName>
        <fullName evidence="1">Uncharacterized protein</fullName>
    </submittedName>
</protein>
<name>A0A160PCG5_9HYPH</name>
<proteinExistence type="predicted"/>
<gene>
    <name evidence="1" type="ORF">MPPM_0496</name>
</gene>
<dbReference type="AlphaFoldDB" id="A0A160PCG5"/>
<dbReference type="OrthoDB" id="7355897at2"/>
<dbReference type="InterPro" id="IPR045442">
    <property type="entry name" value="DUF6505"/>
</dbReference>